<dbReference type="InterPro" id="IPR043504">
    <property type="entry name" value="Peptidase_S1_PA_chymotrypsin"/>
</dbReference>
<evidence type="ECO:0000256" key="2">
    <source>
        <dbReference type="ARBA" id="ARBA00022729"/>
    </source>
</evidence>
<dbReference type="Gene3D" id="2.40.10.10">
    <property type="entry name" value="Trypsin-like serine proteases"/>
    <property type="match status" value="2"/>
</dbReference>
<comment type="similarity">
    <text evidence="1">Belongs to the peptidase S1 family.</text>
</comment>
<sequence length="446" mass="51676">MHRTGFVAYNLLMLVSLTVGLEIEESLILSNEKDLEVLETLRESNTNFSGDFKERYSAHGYHDEIYQSEEKLSKELSFETAWTKTGKRKLTVVKVSHRNFSEELGRLKESFATTGNHFVEDKDDLPSVLTRRHFRNRREIYGKHRRYYIPARSFAQRYPFEVVVRISTGCTGTLVSPRHVLTAAHCLHNGKDYTKGFRSLRVGLLQPNKTLSWIGATHAKLPLAWVQGNDTDASRFDYAIIKLAHRHKRDFMSVSFSQGNRFGRMTKIHFTAFEDDKPRNTLWYRACYILAATSDMLFHCCDAQPGSSGAGVYTYHYDEKTRTRDRRIIGVFSGNRNVPYHPWWPYVGCPPVWRGNFNAAIRLSSLKFRQLCLWIGLKHAVKDCKKYLIGLPAREPPRPRVTEKKKKKKDKNSNRKRRGKETKKKLGKKRSAKNKKKPRKKGKKSG</sequence>
<dbReference type="RefSeq" id="XP_031564865.1">
    <property type="nucleotide sequence ID" value="XM_031709005.1"/>
</dbReference>
<evidence type="ECO:0000256" key="1">
    <source>
        <dbReference type="ARBA" id="ARBA00007664"/>
    </source>
</evidence>
<dbReference type="KEGG" id="aten:116300194"/>
<evidence type="ECO:0000313" key="9">
    <source>
        <dbReference type="RefSeq" id="XP_031564865.1"/>
    </source>
</evidence>
<reference evidence="7 8" key="1">
    <citation type="submission" date="2025-04" db="UniProtKB">
        <authorList>
            <consortium name="RefSeq"/>
        </authorList>
    </citation>
    <scope>IDENTIFICATION</scope>
    <source>
        <tissue evidence="7 8">Tentacle</tissue>
    </source>
</reference>
<proteinExistence type="inferred from homology"/>
<keyword evidence="6" id="KW-1185">Reference proteome</keyword>
<protein>
    <submittedName>
        <fullName evidence="7 8">Serine protease 23-like</fullName>
    </submittedName>
</protein>
<dbReference type="PANTHER" id="PTHR15462:SF8">
    <property type="entry name" value="SERINE PROTEASE"/>
    <property type="match status" value="1"/>
</dbReference>
<dbReference type="GO" id="GO:0004252">
    <property type="term" value="F:serine-type endopeptidase activity"/>
    <property type="evidence" value="ECO:0007669"/>
    <property type="project" value="InterPro"/>
</dbReference>
<dbReference type="InterPro" id="IPR009003">
    <property type="entry name" value="Peptidase_S1_PA"/>
</dbReference>
<gene>
    <name evidence="7 8 9" type="primary">LOC116300194</name>
</gene>
<dbReference type="InterPro" id="IPR001254">
    <property type="entry name" value="Trypsin_dom"/>
</dbReference>
<dbReference type="Proteomes" id="UP000515163">
    <property type="component" value="Unplaced"/>
</dbReference>
<evidence type="ECO:0000313" key="7">
    <source>
        <dbReference type="RefSeq" id="XP_031564863.1"/>
    </source>
</evidence>
<dbReference type="RefSeq" id="XP_031564863.1">
    <property type="nucleotide sequence ID" value="XM_031709003.1"/>
</dbReference>
<dbReference type="PANTHER" id="PTHR15462">
    <property type="entry name" value="SERINE PROTEASE"/>
    <property type="match status" value="1"/>
</dbReference>
<evidence type="ECO:0000256" key="4">
    <source>
        <dbReference type="SAM" id="SignalP"/>
    </source>
</evidence>
<feature type="signal peptide" evidence="4">
    <location>
        <begin position="1"/>
        <end position="20"/>
    </location>
</feature>
<dbReference type="AlphaFoldDB" id="A0A6P8I9Z0"/>
<keyword evidence="2 4" id="KW-0732">Signal</keyword>
<dbReference type="GO" id="GO:0006508">
    <property type="term" value="P:proteolysis"/>
    <property type="evidence" value="ECO:0007669"/>
    <property type="project" value="InterPro"/>
</dbReference>
<dbReference type="GeneID" id="116300194"/>
<evidence type="ECO:0000313" key="8">
    <source>
        <dbReference type="RefSeq" id="XP_031564864.1"/>
    </source>
</evidence>
<accession>A0A6P8I9Z0</accession>
<name>A0A6P8I9Z0_ACTTE</name>
<dbReference type="RefSeq" id="XP_031564864.1">
    <property type="nucleotide sequence ID" value="XM_031709004.1"/>
</dbReference>
<evidence type="ECO:0000256" key="3">
    <source>
        <dbReference type="SAM" id="MobiDB-lite"/>
    </source>
</evidence>
<dbReference type="SUPFAM" id="SSF50494">
    <property type="entry name" value="Trypsin-like serine proteases"/>
    <property type="match status" value="1"/>
</dbReference>
<dbReference type="InterPro" id="IPR018114">
    <property type="entry name" value="TRYPSIN_HIS"/>
</dbReference>
<dbReference type="Pfam" id="PF00089">
    <property type="entry name" value="Trypsin"/>
    <property type="match status" value="1"/>
</dbReference>
<evidence type="ECO:0000313" key="6">
    <source>
        <dbReference type="Proteomes" id="UP000515163"/>
    </source>
</evidence>
<feature type="compositionally biased region" description="Basic residues" evidence="3">
    <location>
        <begin position="403"/>
        <end position="446"/>
    </location>
</feature>
<feature type="domain" description="Peptidase S1" evidence="5">
    <location>
        <begin position="156"/>
        <end position="246"/>
    </location>
</feature>
<dbReference type="InterPro" id="IPR050966">
    <property type="entry name" value="Glutamyl_endopeptidase"/>
</dbReference>
<feature type="region of interest" description="Disordered" evidence="3">
    <location>
        <begin position="395"/>
        <end position="446"/>
    </location>
</feature>
<evidence type="ECO:0000259" key="5">
    <source>
        <dbReference type="Pfam" id="PF00089"/>
    </source>
</evidence>
<dbReference type="PROSITE" id="PS00134">
    <property type="entry name" value="TRYPSIN_HIS"/>
    <property type="match status" value="1"/>
</dbReference>
<dbReference type="OrthoDB" id="10037376at2759"/>
<organism evidence="6 7">
    <name type="scientific">Actinia tenebrosa</name>
    <name type="common">Australian red waratah sea anemone</name>
    <dbReference type="NCBI Taxonomy" id="6105"/>
    <lineage>
        <taxon>Eukaryota</taxon>
        <taxon>Metazoa</taxon>
        <taxon>Cnidaria</taxon>
        <taxon>Anthozoa</taxon>
        <taxon>Hexacorallia</taxon>
        <taxon>Actiniaria</taxon>
        <taxon>Actiniidae</taxon>
        <taxon>Actinia</taxon>
    </lineage>
</organism>
<feature type="chain" id="PRO_5044653162" evidence="4">
    <location>
        <begin position="21"/>
        <end position="446"/>
    </location>
</feature>